<dbReference type="PANTHER" id="PTHR10424:SF68">
    <property type="entry name" value="ENDOGENOUS RETROVIRUS GROUP 3 MEMBER 1 ENV POLYPROTEIN"/>
    <property type="match status" value="1"/>
</dbReference>
<dbReference type="Ensembl" id="ENSCCNT00000027789.1">
    <property type="protein sequence ID" value="ENSCCNP00000021626.1"/>
    <property type="gene ID" value="ENSCCNG00000021385.1"/>
</dbReference>
<evidence type="ECO:0000313" key="1">
    <source>
        <dbReference type="Ensembl" id="ENSCCNP00000021626.1"/>
    </source>
</evidence>
<sequence length="146" mass="16222">MLNRIIKLQAVVEIITNETARALNLLAKQSTKMHSAIYQNRLALDRLLVSEGGVCGKLNLSNCCLQIDDEGKVIEEITDKRRKLAHVPVQTWRGWDPNDLFGGWFSALGGFKTLIGAIGLILGTWLTLPAWLPWCCGLSGLLRRPL</sequence>
<proteinExistence type="predicted"/>
<name>A0A8C0X543_CASCN</name>
<reference evidence="1" key="1">
    <citation type="submission" date="2023-09" db="UniProtKB">
        <authorList>
            <consortium name="Ensembl"/>
        </authorList>
    </citation>
    <scope>IDENTIFICATION</scope>
</reference>
<dbReference type="InterPro" id="IPR018154">
    <property type="entry name" value="TLV/ENV_coat_polyprotein"/>
</dbReference>
<dbReference type="Gene3D" id="1.10.287.210">
    <property type="match status" value="1"/>
</dbReference>
<accession>A0A8C0X543</accession>
<dbReference type="CDD" id="cd09850">
    <property type="entry name" value="Ebola-like_HR1-HR2"/>
    <property type="match status" value="1"/>
</dbReference>
<dbReference type="PANTHER" id="PTHR10424">
    <property type="entry name" value="VIRAL ENVELOPE PROTEIN"/>
    <property type="match status" value="1"/>
</dbReference>
<dbReference type="SUPFAM" id="SSF58069">
    <property type="entry name" value="Virus ectodomain"/>
    <property type="match status" value="1"/>
</dbReference>
<dbReference type="Pfam" id="PF00429">
    <property type="entry name" value="TLV_coat"/>
    <property type="match status" value="1"/>
</dbReference>
<dbReference type="AlphaFoldDB" id="A0A8C0X543"/>
<protein>
    <recommendedName>
        <fullName evidence="2">ENR1 protein</fullName>
    </recommendedName>
</protein>
<organism evidence="1">
    <name type="scientific">Castor canadensis</name>
    <name type="common">American beaver</name>
    <dbReference type="NCBI Taxonomy" id="51338"/>
    <lineage>
        <taxon>Eukaryota</taxon>
        <taxon>Metazoa</taxon>
        <taxon>Chordata</taxon>
        <taxon>Craniata</taxon>
        <taxon>Vertebrata</taxon>
        <taxon>Euteleostomi</taxon>
        <taxon>Mammalia</taxon>
        <taxon>Eutheria</taxon>
        <taxon>Euarchontoglires</taxon>
        <taxon>Glires</taxon>
        <taxon>Rodentia</taxon>
        <taxon>Castorimorpha</taxon>
        <taxon>Castoridae</taxon>
        <taxon>Castor</taxon>
    </lineage>
</organism>
<evidence type="ECO:0008006" key="2">
    <source>
        <dbReference type="Google" id="ProtNLM"/>
    </source>
</evidence>